<keyword evidence="8" id="KW-0963">Cytoplasm</keyword>
<evidence type="ECO:0000256" key="11">
    <source>
        <dbReference type="ARBA" id="ARBA00022777"/>
    </source>
</evidence>
<comment type="catalytic activity">
    <reaction evidence="1">
        <text>(R)-pantothenate + ATP = (R)-4'-phosphopantothenate + ADP + H(+)</text>
        <dbReference type="Rhea" id="RHEA:16373"/>
        <dbReference type="ChEBI" id="CHEBI:10986"/>
        <dbReference type="ChEBI" id="CHEBI:15378"/>
        <dbReference type="ChEBI" id="CHEBI:29032"/>
        <dbReference type="ChEBI" id="CHEBI:30616"/>
        <dbReference type="ChEBI" id="CHEBI:456216"/>
        <dbReference type="EC" id="2.7.1.33"/>
    </reaction>
</comment>
<keyword evidence="9" id="KW-0808">Transferase</keyword>
<evidence type="ECO:0000256" key="1">
    <source>
        <dbReference type="ARBA" id="ARBA00001206"/>
    </source>
</evidence>
<comment type="subcellular location">
    <subcellularLocation>
        <location evidence="4">Cytoplasm</location>
    </subcellularLocation>
</comment>
<evidence type="ECO:0000256" key="14">
    <source>
        <dbReference type="ARBA" id="ARBA00022993"/>
    </source>
</evidence>
<evidence type="ECO:0000256" key="3">
    <source>
        <dbReference type="ARBA" id="ARBA00001972"/>
    </source>
</evidence>
<protein>
    <recommendedName>
        <fullName evidence="16">Type III pantothenate kinase</fullName>
        <ecNumber evidence="7">2.7.1.33</ecNumber>
    </recommendedName>
</protein>
<comment type="similarity">
    <text evidence="15">Belongs to the type III pantothenate kinase family.</text>
</comment>
<reference evidence="17 18" key="1">
    <citation type="submission" date="2019-01" db="EMBL/GenBank/DDBJ databases">
        <authorList>
            <person name="Zhang S."/>
        </authorList>
    </citation>
    <scope>NUCLEOTIDE SEQUENCE [LARGE SCALE GENOMIC DNA]</scope>
    <source>
        <strain evidence="17 18">1626</strain>
    </source>
</reference>
<keyword evidence="10" id="KW-0547">Nucleotide-binding</keyword>
<dbReference type="GO" id="GO:0004594">
    <property type="term" value="F:pantothenate kinase activity"/>
    <property type="evidence" value="ECO:0007669"/>
    <property type="project" value="UniProtKB-EC"/>
</dbReference>
<sequence length="242" mass="25136">MAEWLFDLGNTRLKCAPLEQGRVGEGFAVAHDGRALPDDWTHALPARIDSAVLASVAPAPLRASLLAALGGRCGRVSRVHTEPGFAGMRIAYAHPERLGVDRFLALLGAHARGPGPWLLVGVGTALTIDLLDRDGHHRGGRIAPSPALMRESLHRRAPHLPLQGGRHVAFADDTDDALASGCEGAACALVEASRRDAMQLVGASPTVLVHGGGAAAVLAGIEGALAAPTLVLEGMARWARGQ</sequence>
<dbReference type="GO" id="GO:0015937">
    <property type="term" value="P:coenzyme A biosynthetic process"/>
    <property type="evidence" value="ECO:0007669"/>
    <property type="project" value="UniProtKB-UniPathway"/>
</dbReference>
<evidence type="ECO:0000256" key="16">
    <source>
        <dbReference type="ARBA" id="ARBA00040883"/>
    </source>
</evidence>
<dbReference type="EMBL" id="SPUH01000002">
    <property type="protein sequence ID" value="TKS52870.1"/>
    <property type="molecule type" value="Genomic_DNA"/>
</dbReference>
<keyword evidence="14" id="KW-0173">Coenzyme A biosynthesis</keyword>
<name>A0A4Z1R018_9GAMM</name>
<dbReference type="GO" id="GO:0005737">
    <property type="term" value="C:cytoplasm"/>
    <property type="evidence" value="ECO:0007669"/>
    <property type="project" value="UniProtKB-SubCell"/>
</dbReference>
<dbReference type="SUPFAM" id="SSF53067">
    <property type="entry name" value="Actin-like ATPase domain"/>
    <property type="match status" value="2"/>
</dbReference>
<dbReference type="AlphaFoldDB" id="A0A4Z1R018"/>
<evidence type="ECO:0000313" key="17">
    <source>
        <dbReference type="EMBL" id="TKS52870.1"/>
    </source>
</evidence>
<dbReference type="PANTHER" id="PTHR34265:SF1">
    <property type="entry name" value="TYPE III PANTOTHENATE KINASE"/>
    <property type="match status" value="1"/>
</dbReference>
<dbReference type="CDD" id="cd24015">
    <property type="entry name" value="ASKHA_NBD_PanK-III"/>
    <property type="match status" value="1"/>
</dbReference>
<evidence type="ECO:0000256" key="8">
    <source>
        <dbReference type="ARBA" id="ARBA00022490"/>
    </source>
</evidence>
<evidence type="ECO:0000313" key="18">
    <source>
        <dbReference type="Proteomes" id="UP000298681"/>
    </source>
</evidence>
<comment type="subunit">
    <text evidence="6">Homodimer.</text>
</comment>
<dbReference type="PANTHER" id="PTHR34265">
    <property type="entry name" value="TYPE III PANTOTHENATE KINASE"/>
    <property type="match status" value="1"/>
</dbReference>
<dbReference type="Proteomes" id="UP000298681">
    <property type="component" value="Unassembled WGS sequence"/>
</dbReference>
<dbReference type="NCBIfam" id="TIGR00671">
    <property type="entry name" value="baf"/>
    <property type="match status" value="1"/>
</dbReference>
<keyword evidence="18" id="KW-1185">Reference proteome</keyword>
<evidence type="ECO:0000256" key="5">
    <source>
        <dbReference type="ARBA" id="ARBA00005225"/>
    </source>
</evidence>
<evidence type="ECO:0000256" key="12">
    <source>
        <dbReference type="ARBA" id="ARBA00022840"/>
    </source>
</evidence>
<keyword evidence="11 17" id="KW-0418">Kinase</keyword>
<evidence type="ECO:0000256" key="15">
    <source>
        <dbReference type="ARBA" id="ARBA00038036"/>
    </source>
</evidence>
<comment type="cofactor">
    <cofactor evidence="2">
        <name>K(+)</name>
        <dbReference type="ChEBI" id="CHEBI:29103"/>
    </cofactor>
</comment>
<dbReference type="GO" id="GO:0005524">
    <property type="term" value="F:ATP binding"/>
    <property type="evidence" value="ECO:0007669"/>
    <property type="project" value="UniProtKB-KW"/>
</dbReference>
<comment type="caution">
    <text evidence="17">The sequence shown here is derived from an EMBL/GenBank/DDBJ whole genome shotgun (WGS) entry which is preliminary data.</text>
</comment>
<evidence type="ECO:0000256" key="9">
    <source>
        <dbReference type="ARBA" id="ARBA00022679"/>
    </source>
</evidence>
<dbReference type="InterPro" id="IPR004619">
    <property type="entry name" value="Type_III_PanK"/>
</dbReference>
<keyword evidence="13" id="KW-0630">Potassium</keyword>
<organism evidence="17 18">
    <name type="scientific">Luteimonas yindakuii</name>
    <dbReference type="NCBI Taxonomy" id="2565782"/>
    <lineage>
        <taxon>Bacteria</taxon>
        <taxon>Pseudomonadati</taxon>
        <taxon>Pseudomonadota</taxon>
        <taxon>Gammaproteobacteria</taxon>
        <taxon>Lysobacterales</taxon>
        <taxon>Lysobacteraceae</taxon>
        <taxon>Luteimonas</taxon>
    </lineage>
</organism>
<dbReference type="EC" id="2.7.1.33" evidence="7"/>
<dbReference type="UniPathway" id="UPA00241">
    <property type="reaction ID" value="UER00352"/>
</dbReference>
<dbReference type="InterPro" id="IPR043129">
    <property type="entry name" value="ATPase_NBD"/>
</dbReference>
<proteinExistence type="inferred from homology"/>
<gene>
    <name evidence="17" type="ORF">E4582_11580</name>
</gene>
<evidence type="ECO:0000256" key="7">
    <source>
        <dbReference type="ARBA" id="ARBA00012102"/>
    </source>
</evidence>
<evidence type="ECO:0000256" key="10">
    <source>
        <dbReference type="ARBA" id="ARBA00022741"/>
    </source>
</evidence>
<accession>A0A4Z1R018</accession>
<evidence type="ECO:0000256" key="6">
    <source>
        <dbReference type="ARBA" id="ARBA00011738"/>
    </source>
</evidence>
<evidence type="ECO:0000256" key="2">
    <source>
        <dbReference type="ARBA" id="ARBA00001958"/>
    </source>
</evidence>
<dbReference type="RefSeq" id="WP_134674991.1">
    <property type="nucleotide sequence ID" value="NZ_SPUH01000002.1"/>
</dbReference>
<comment type="pathway">
    <text evidence="5">Cofactor biosynthesis; coenzyme A biosynthesis; CoA from (R)-pantothenate: step 1/5.</text>
</comment>
<evidence type="ECO:0000256" key="4">
    <source>
        <dbReference type="ARBA" id="ARBA00004496"/>
    </source>
</evidence>
<keyword evidence="12" id="KW-0067">ATP-binding</keyword>
<dbReference type="Pfam" id="PF03309">
    <property type="entry name" value="Pan_kinase"/>
    <property type="match status" value="1"/>
</dbReference>
<dbReference type="Gene3D" id="3.30.420.40">
    <property type="match status" value="2"/>
</dbReference>
<comment type="cofactor">
    <cofactor evidence="3">
        <name>NH4(+)</name>
        <dbReference type="ChEBI" id="CHEBI:28938"/>
    </cofactor>
</comment>
<evidence type="ECO:0000256" key="13">
    <source>
        <dbReference type="ARBA" id="ARBA00022958"/>
    </source>
</evidence>